<evidence type="ECO:0000313" key="3">
    <source>
        <dbReference type="Proteomes" id="UP001295684"/>
    </source>
</evidence>
<reference evidence="2" key="1">
    <citation type="submission" date="2023-07" db="EMBL/GenBank/DDBJ databases">
        <authorList>
            <consortium name="AG Swart"/>
            <person name="Singh M."/>
            <person name="Singh A."/>
            <person name="Seah K."/>
            <person name="Emmerich C."/>
        </authorList>
    </citation>
    <scope>NUCLEOTIDE SEQUENCE</scope>
    <source>
        <strain evidence="2">DP1</strain>
    </source>
</reference>
<proteinExistence type="predicted"/>
<dbReference type="AlphaFoldDB" id="A0AAD1Y3T1"/>
<accession>A0AAD1Y3T1</accession>
<dbReference type="EMBL" id="CAMPGE010027138">
    <property type="protein sequence ID" value="CAI2384793.1"/>
    <property type="molecule type" value="Genomic_DNA"/>
</dbReference>
<organism evidence="2 3">
    <name type="scientific">Euplotes crassus</name>
    <dbReference type="NCBI Taxonomy" id="5936"/>
    <lineage>
        <taxon>Eukaryota</taxon>
        <taxon>Sar</taxon>
        <taxon>Alveolata</taxon>
        <taxon>Ciliophora</taxon>
        <taxon>Intramacronucleata</taxon>
        <taxon>Spirotrichea</taxon>
        <taxon>Hypotrichia</taxon>
        <taxon>Euplotida</taxon>
        <taxon>Euplotidae</taxon>
        <taxon>Moneuplotes</taxon>
    </lineage>
</organism>
<evidence type="ECO:0000313" key="2">
    <source>
        <dbReference type="EMBL" id="CAI2384793.1"/>
    </source>
</evidence>
<gene>
    <name evidence="2" type="ORF">ECRASSUSDP1_LOCUS26328</name>
</gene>
<evidence type="ECO:0000256" key="1">
    <source>
        <dbReference type="SAM" id="MobiDB-lite"/>
    </source>
</evidence>
<protein>
    <submittedName>
        <fullName evidence="2">Uncharacterized protein</fullName>
    </submittedName>
</protein>
<dbReference type="Proteomes" id="UP001295684">
    <property type="component" value="Unassembled WGS sequence"/>
</dbReference>
<keyword evidence="3" id="KW-1185">Reference proteome</keyword>
<name>A0AAD1Y3T1_EUPCR</name>
<feature type="region of interest" description="Disordered" evidence="1">
    <location>
        <begin position="384"/>
        <end position="407"/>
    </location>
</feature>
<sequence>MNYRLHKKNFGRNHFQIIKDMSVDNALRNFKREKFPREYNQQRNSNLNNSELINSSFDYAKDSRRNLNISDGNIRRNLSNEPIKNVGSQESRVRPNYLQANIDELRSNSAQAYVKRKARSNGNIHYTPGEEEYKGGNIMLFNNFKMHKDKIMKKYKQREVKSEERVNGINNGRRIFSKQNFEQRPILPVNPDNQSKKMYYLEFLSGQPVWNLVKDRENKFGDNTQRIESLEASSLDKYKQEKNYKTRSKPKVNIIKSKHGKAFCNINEYKNQAIKPMKNIAKPLRNKERIFKQQTEFLPSPEMESDPLSMTFNKSGNNTSMKECPYKNCGSDLTKTTSASTKKRESDQNIQFEVSIDSSKKAMESLNSQKIKKGIFSSVNIPGLSKSDLHSPKKRKPQVFDQKSQRNNDLFQGIKHRDLLNMSFQDTAIFKNDKNEYSKGIPVKPEINSYYNSETKVKNYKESFKNKSLDKEFSIRNMSYGENQDDPFLNSNSSKSFEIRKHNTSANHEMPQTQQKIVRQYRNPKTLALSSKIPSCFLEATKARHRKKNSCELGFQQKSQNLNALKLTFKAPWKSRMKQNDAKFGNASFDPNLQIVGHR</sequence>
<comment type="caution">
    <text evidence="2">The sequence shown here is derived from an EMBL/GenBank/DDBJ whole genome shotgun (WGS) entry which is preliminary data.</text>
</comment>